<feature type="coiled-coil region" evidence="1">
    <location>
        <begin position="424"/>
        <end position="560"/>
    </location>
</feature>
<organism evidence="3 4">
    <name type="scientific">Tritrichomonas musculus</name>
    <dbReference type="NCBI Taxonomy" id="1915356"/>
    <lineage>
        <taxon>Eukaryota</taxon>
        <taxon>Metamonada</taxon>
        <taxon>Parabasalia</taxon>
        <taxon>Tritrichomonadida</taxon>
        <taxon>Tritrichomonadidae</taxon>
        <taxon>Tritrichomonas</taxon>
    </lineage>
</organism>
<feature type="coiled-coil region" evidence="1">
    <location>
        <begin position="114"/>
        <end position="196"/>
    </location>
</feature>
<feature type="coiled-coil region" evidence="1">
    <location>
        <begin position="3"/>
        <end position="44"/>
    </location>
</feature>
<sequence length="888" mass="102055">MQSESLQSIIENLKQELKDKTRQLEDANARASNLQKQLAENVNETSSNEVKFAEVWKENKILRRVIAKETEEVRLVYDKCLAVIQKYQELEAQYKEVLSFLLNAEPHTASQNLLVKLQKENEEHKAALEAMTTRFTNKKSKYSTLKGEYKQVKEELDKLKSSDPKLNDKAKLLEEIAKLKNDVKTKDSEIDSLNKTVSDLKIKLEIGKYEVNDEAPQALDDFINRSRTEEPEAEELEAKYNAAKKERALLIQDLESDKTQSLHSTDEGNEDSEIYTSNEVEMETDNNDERVNDRIQVVSRVVHLAEEEGNAETDTGRETEAETETETETERENENNDEGENDVEADKVAQELASLLDRPPAENLEEANSRIKLLEDKIKELCEQFQESSLNISNCETQDFQAALKRISKLQKKLNDRSNPPENMKQFEDEISRLRTELQESSNHAKELQDLLDSFSKTTNSGVVEVVKENQNMKKMIERKDKEIEDATKKGADILSKYNEQQNTIKTLINELKSAKSKSNELTRNNAELSARVEQLEQDLDQADADAESFKDDLSKLDEITARSYLIQTELDTTKIKLDKAMQLLKTKGGPRAIYALEVYDNIINYQQEIAAQKELLKGIEKVLQLQPDSLLNLVDKENQPKPDPIHENQKEDHHKEEEEEQERIQRKVDKLKDLLAGHSKNPVENNNLLLLESNNDFFKEHENLKQEAEKLRTIISQIEEELHLQPGHLLNRDIDNELDVQNDQDDKKKLPSGWLNKIVAENNGGSGLFVKSRGINLEKNEEEEEEEDSEKAKEIQRLSTETTNNQTKILELEAICESLRRQVMTLNNKLSIMDTDRLAALQTNTILSDKCKDYQRKISRLNNKLRNGNRNNLNSSLSISVNEVKNE</sequence>
<evidence type="ECO:0000256" key="2">
    <source>
        <dbReference type="SAM" id="MobiDB-lite"/>
    </source>
</evidence>
<accession>A0ABR2IPI6</accession>
<evidence type="ECO:0000313" key="3">
    <source>
        <dbReference type="EMBL" id="KAK8866885.1"/>
    </source>
</evidence>
<name>A0ABR2IPI6_9EUKA</name>
<keyword evidence="4" id="KW-1185">Reference proteome</keyword>
<evidence type="ECO:0000313" key="4">
    <source>
        <dbReference type="Proteomes" id="UP001470230"/>
    </source>
</evidence>
<evidence type="ECO:0000256" key="1">
    <source>
        <dbReference type="SAM" id="Coils"/>
    </source>
</evidence>
<comment type="caution">
    <text evidence="3">The sequence shown here is derived from an EMBL/GenBank/DDBJ whole genome shotgun (WGS) entry which is preliminary data.</text>
</comment>
<protein>
    <recommendedName>
        <fullName evidence="5">Viral A-type inclusion protein</fullName>
    </recommendedName>
</protein>
<feature type="region of interest" description="Disordered" evidence="2">
    <location>
        <begin position="304"/>
        <end position="343"/>
    </location>
</feature>
<feature type="compositionally biased region" description="Basic and acidic residues" evidence="2">
    <location>
        <begin position="255"/>
        <end position="266"/>
    </location>
</feature>
<dbReference type="EMBL" id="JAPFFF010000015">
    <property type="protein sequence ID" value="KAK8866885.1"/>
    <property type="molecule type" value="Genomic_DNA"/>
</dbReference>
<feature type="coiled-coil region" evidence="1">
    <location>
        <begin position="776"/>
        <end position="872"/>
    </location>
</feature>
<dbReference type="Gene3D" id="1.20.120.330">
    <property type="entry name" value="Nucleotidyltransferases domain 2"/>
    <property type="match status" value="1"/>
</dbReference>
<keyword evidence="1" id="KW-0175">Coiled coil</keyword>
<evidence type="ECO:0008006" key="5">
    <source>
        <dbReference type="Google" id="ProtNLM"/>
    </source>
</evidence>
<feature type="region of interest" description="Disordered" evidence="2">
    <location>
        <begin position="635"/>
        <end position="666"/>
    </location>
</feature>
<gene>
    <name evidence="3" type="ORF">M9Y10_009853</name>
</gene>
<feature type="region of interest" description="Disordered" evidence="2">
    <location>
        <begin position="254"/>
        <end position="292"/>
    </location>
</feature>
<reference evidence="3 4" key="1">
    <citation type="submission" date="2024-04" db="EMBL/GenBank/DDBJ databases">
        <title>Tritrichomonas musculus Genome.</title>
        <authorList>
            <person name="Alves-Ferreira E."/>
            <person name="Grigg M."/>
            <person name="Lorenzi H."/>
            <person name="Galac M."/>
        </authorList>
    </citation>
    <scope>NUCLEOTIDE SEQUENCE [LARGE SCALE GENOMIC DNA]</scope>
    <source>
        <strain evidence="3 4">EAF2021</strain>
    </source>
</reference>
<feature type="coiled-coil region" evidence="1">
    <location>
        <begin position="364"/>
        <end position="391"/>
    </location>
</feature>
<dbReference type="Proteomes" id="UP001470230">
    <property type="component" value="Unassembled WGS sequence"/>
</dbReference>
<proteinExistence type="predicted"/>